<name>A0ABY2BJV7_9ACTN</name>
<protein>
    <recommendedName>
        <fullName evidence="4">DUF4383 domain-containing protein</fullName>
    </recommendedName>
</protein>
<feature type="transmembrane region" description="Helical" evidence="1">
    <location>
        <begin position="65"/>
        <end position="85"/>
    </location>
</feature>
<reference evidence="2 3" key="1">
    <citation type="journal article" date="2015" name="Stand. Genomic Sci.">
        <title>Genomic Encyclopedia of Bacterial and Archaeal Type Strains, Phase III: the genomes of soil and plant-associated and newly described type strains.</title>
        <authorList>
            <person name="Whitman W.B."/>
            <person name="Woyke T."/>
            <person name="Klenk H.P."/>
            <person name="Zhou Y."/>
            <person name="Lilburn T.G."/>
            <person name="Beck B.J."/>
            <person name="De Vos P."/>
            <person name="Vandamme P."/>
            <person name="Eisen J.A."/>
            <person name="Garrity G."/>
            <person name="Hugenholtz P."/>
            <person name="Kyrpides N.C."/>
        </authorList>
    </citation>
    <scope>NUCLEOTIDE SEQUENCE [LARGE SCALE GENOMIC DNA]</scope>
    <source>
        <strain evidence="2 3">VKM Ac-2538</strain>
    </source>
</reference>
<evidence type="ECO:0008006" key="4">
    <source>
        <dbReference type="Google" id="ProtNLM"/>
    </source>
</evidence>
<feature type="transmembrane region" description="Helical" evidence="1">
    <location>
        <begin position="21"/>
        <end position="45"/>
    </location>
</feature>
<keyword evidence="1" id="KW-1133">Transmembrane helix</keyword>
<proteinExistence type="predicted"/>
<gene>
    <name evidence="2" type="ORF">EV644_106202</name>
</gene>
<evidence type="ECO:0000313" key="2">
    <source>
        <dbReference type="EMBL" id="TCO22894.1"/>
    </source>
</evidence>
<keyword evidence="3" id="KW-1185">Reference proteome</keyword>
<dbReference type="EMBL" id="SLWM01000006">
    <property type="protein sequence ID" value="TCO22894.1"/>
    <property type="molecule type" value="Genomic_DNA"/>
</dbReference>
<dbReference type="Proteomes" id="UP000295818">
    <property type="component" value="Unassembled WGS sequence"/>
</dbReference>
<feature type="transmembrane region" description="Helical" evidence="1">
    <location>
        <begin position="97"/>
        <end position="116"/>
    </location>
</feature>
<accession>A0ABY2BJV7</accession>
<evidence type="ECO:0000256" key="1">
    <source>
        <dbReference type="SAM" id="Phobius"/>
    </source>
</evidence>
<keyword evidence="1" id="KW-0812">Transmembrane</keyword>
<keyword evidence="1" id="KW-0472">Membrane</keyword>
<comment type="caution">
    <text evidence="2">The sequence shown here is derived from an EMBL/GenBank/DDBJ whole genome shotgun (WGS) entry which is preliminary data.</text>
</comment>
<sequence length="161" mass="16367">MVASARVAVIRGRIMRSAYRVLAGLISLGVLVQAMAIALGWFTAIKDVDDGLVIDKNYDGNIGHSLHGTIGMMVIPILAILLLIVSFFAHVPGGVKWAAIVFGLVALQIALAFVAFGAPAVGALHGANALVLLGVSGMAARRASGPPTPATTGASATQATI</sequence>
<evidence type="ECO:0000313" key="3">
    <source>
        <dbReference type="Proteomes" id="UP000295818"/>
    </source>
</evidence>
<organism evidence="2 3">
    <name type="scientific">Kribbella orskensis</name>
    <dbReference type="NCBI Taxonomy" id="2512216"/>
    <lineage>
        <taxon>Bacteria</taxon>
        <taxon>Bacillati</taxon>
        <taxon>Actinomycetota</taxon>
        <taxon>Actinomycetes</taxon>
        <taxon>Propionibacteriales</taxon>
        <taxon>Kribbellaceae</taxon>
        <taxon>Kribbella</taxon>
    </lineage>
</organism>